<dbReference type="InterPro" id="IPR036388">
    <property type="entry name" value="WH-like_DNA-bd_sf"/>
</dbReference>
<organism evidence="1 2">
    <name type="scientific">Candidatus Magasanikbacteria bacterium CG10_big_fil_rev_8_21_14_0_10_42_10</name>
    <dbReference type="NCBI Taxonomy" id="1974649"/>
    <lineage>
        <taxon>Bacteria</taxon>
        <taxon>Candidatus Magasanikiibacteriota</taxon>
    </lineage>
</organism>
<dbReference type="PANTHER" id="PTHR33221:SF2">
    <property type="entry name" value="TRANSCRIPTIONAL REGULATOR"/>
    <property type="match status" value="1"/>
</dbReference>
<dbReference type="NCBIfam" id="TIGR00738">
    <property type="entry name" value="rrf2_super"/>
    <property type="match status" value="1"/>
</dbReference>
<dbReference type="InterPro" id="IPR036390">
    <property type="entry name" value="WH_DNA-bd_sf"/>
</dbReference>
<evidence type="ECO:0000313" key="2">
    <source>
        <dbReference type="Proteomes" id="UP000231530"/>
    </source>
</evidence>
<sequence>MFKLSKQADYAIQLLFRLSKVKEGETLSLRIFSEESNISFLFLQRIAGELKRAKIIDSKQGTKGGYALVRPYKDISLLEVIDAVDKQIVAPCIIDKKTCRHLEKCTIKKGIVQVQHQMISVLKKTPIAQLTA</sequence>
<dbReference type="EMBL" id="PFBY01000046">
    <property type="protein sequence ID" value="PIR76005.1"/>
    <property type="molecule type" value="Genomic_DNA"/>
</dbReference>
<dbReference type="Gene3D" id="1.10.10.10">
    <property type="entry name" value="Winged helix-like DNA-binding domain superfamily/Winged helix DNA-binding domain"/>
    <property type="match status" value="1"/>
</dbReference>
<dbReference type="GO" id="GO:0005829">
    <property type="term" value="C:cytosol"/>
    <property type="evidence" value="ECO:0007669"/>
    <property type="project" value="TreeGrafter"/>
</dbReference>
<accession>A0A2H0TV31</accession>
<evidence type="ECO:0000313" key="1">
    <source>
        <dbReference type="EMBL" id="PIR76005.1"/>
    </source>
</evidence>
<reference evidence="2" key="1">
    <citation type="submission" date="2017-09" db="EMBL/GenBank/DDBJ databases">
        <title>Depth-based differentiation of microbial function through sediment-hosted aquifers and enrichment of novel symbionts in the deep terrestrial subsurface.</title>
        <authorList>
            <person name="Probst A.J."/>
            <person name="Ladd B."/>
            <person name="Jarett J.K."/>
            <person name="Geller-Mcgrath D.E."/>
            <person name="Sieber C.M.K."/>
            <person name="Emerson J.B."/>
            <person name="Anantharaman K."/>
            <person name="Thomas B.C."/>
            <person name="Malmstrom R."/>
            <person name="Stieglmeier M."/>
            <person name="Klingl A."/>
            <person name="Woyke T."/>
            <person name="Ryan C.M."/>
            <person name="Banfield J.F."/>
        </authorList>
    </citation>
    <scope>NUCLEOTIDE SEQUENCE [LARGE SCALE GENOMIC DNA]</scope>
</reference>
<dbReference type="GO" id="GO:0003700">
    <property type="term" value="F:DNA-binding transcription factor activity"/>
    <property type="evidence" value="ECO:0007669"/>
    <property type="project" value="TreeGrafter"/>
</dbReference>
<protein>
    <recommendedName>
        <fullName evidence="3">Rrf2 family transcriptional regulator</fullName>
    </recommendedName>
</protein>
<comment type="caution">
    <text evidence="1">The sequence shown here is derived from an EMBL/GenBank/DDBJ whole genome shotgun (WGS) entry which is preliminary data.</text>
</comment>
<gene>
    <name evidence="1" type="ORF">COU32_04330</name>
</gene>
<name>A0A2H0TV31_9BACT</name>
<dbReference type="Proteomes" id="UP000231530">
    <property type="component" value="Unassembled WGS sequence"/>
</dbReference>
<evidence type="ECO:0008006" key="3">
    <source>
        <dbReference type="Google" id="ProtNLM"/>
    </source>
</evidence>
<dbReference type="PROSITE" id="PS51197">
    <property type="entry name" value="HTH_RRF2_2"/>
    <property type="match status" value="1"/>
</dbReference>
<dbReference type="PANTHER" id="PTHR33221">
    <property type="entry name" value="WINGED HELIX-TURN-HELIX TRANSCRIPTIONAL REGULATOR, RRF2 FAMILY"/>
    <property type="match status" value="1"/>
</dbReference>
<dbReference type="SUPFAM" id="SSF46785">
    <property type="entry name" value="Winged helix' DNA-binding domain"/>
    <property type="match status" value="1"/>
</dbReference>
<dbReference type="Pfam" id="PF02082">
    <property type="entry name" value="Rrf2"/>
    <property type="match status" value="1"/>
</dbReference>
<proteinExistence type="predicted"/>
<dbReference type="InterPro" id="IPR000944">
    <property type="entry name" value="Tscrpt_reg_Rrf2"/>
</dbReference>
<dbReference type="AlphaFoldDB" id="A0A2H0TV31"/>